<comment type="caution">
    <text evidence="3">The sequence shown here is derived from an EMBL/GenBank/DDBJ whole genome shotgun (WGS) entry which is preliminary data.</text>
</comment>
<evidence type="ECO:0000256" key="2">
    <source>
        <dbReference type="SAM" id="SignalP"/>
    </source>
</evidence>
<keyword evidence="2" id="KW-0732">Signal</keyword>
<proteinExistence type="predicted"/>
<protein>
    <submittedName>
        <fullName evidence="3">Uncharacterized protein</fullName>
    </submittedName>
</protein>
<organism evidence="3 4">
    <name type="scientific">Halocaridina rubra</name>
    <name type="common">Hawaiian red shrimp</name>
    <dbReference type="NCBI Taxonomy" id="373956"/>
    <lineage>
        <taxon>Eukaryota</taxon>
        <taxon>Metazoa</taxon>
        <taxon>Ecdysozoa</taxon>
        <taxon>Arthropoda</taxon>
        <taxon>Crustacea</taxon>
        <taxon>Multicrustacea</taxon>
        <taxon>Malacostraca</taxon>
        <taxon>Eumalacostraca</taxon>
        <taxon>Eucarida</taxon>
        <taxon>Decapoda</taxon>
        <taxon>Pleocyemata</taxon>
        <taxon>Caridea</taxon>
        <taxon>Atyoidea</taxon>
        <taxon>Atyidae</taxon>
        <taxon>Halocaridina</taxon>
    </lineage>
</organism>
<name>A0AAN8X8N1_HALRR</name>
<feature type="chain" id="PRO_5042961066" evidence="2">
    <location>
        <begin position="27"/>
        <end position="162"/>
    </location>
</feature>
<feature type="region of interest" description="Disordered" evidence="1">
    <location>
        <begin position="122"/>
        <end position="162"/>
    </location>
</feature>
<dbReference type="AlphaFoldDB" id="A0AAN8X8N1"/>
<evidence type="ECO:0000256" key="1">
    <source>
        <dbReference type="SAM" id="MobiDB-lite"/>
    </source>
</evidence>
<accession>A0AAN8X8N1</accession>
<feature type="compositionally biased region" description="Basic and acidic residues" evidence="1">
    <location>
        <begin position="142"/>
        <end position="162"/>
    </location>
</feature>
<feature type="signal peptide" evidence="2">
    <location>
        <begin position="1"/>
        <end position="26"/>
    </location>
</feature>
<sequence>MRLTSYTCLTLVVAIFTSTYIQCTISAPFNFDKTNLTPEQELAIKRIDDLLNDFLQSILRDYLANNPQKKFPIYEDENENKIETIPILFPDDVDNINSNHLEVTTNLINIVNEKVDYIPEESTTISQSKDDTQKNTILSYTSDRDKEKASDEEKIWFPDYRK</sequence>
<evidence type="ECO:0000313" key="3">
    <source>
        <dbReference type="EMBL" id="KAK7074939.1"/>
    </source>
</evidence>
<evidence type="ECO:0000313" key="4">
    <source>
        <dbReference type="Proteomes" id="UP001381693"/>
    </source>
</evidence>
<keyword evidence="4" id="KW-1185">Reference proteome</keyword>
<dbReference type="EMBL" id="JAXCGZ010011405">
    <property type="protein sequence ID" value="KAK7074939.1"/>
    <property type="molecule type" value="Genomic_DNA"/>
</dbReference>
<dbReference type="Proteomes" id="UP001381693">
    <property type="component" value="Unassembled WGS sequence"/>
</dbReference>
<gene>
    <name evidence="3" type="ORF">SK128_004354</name>
</gene>
<reference evidence="3 4" key="1">
    <citation type="submission" date="2023-11" db="EMBL/GenBank/DDBJ databases">
        <title>Halocaridina rubra genome assembly.</title>
        <authorList>
            <person name="Smith C."/>
        </authorList>
    </citation>
    <scope>NUCLEOTIDE SEQUENCE [LARGE SCALE GENOMIC DNA]</scope>
    <source>
        <strain evidence="3">EP-1</strain>
        <tissue evidence="3">Whole</tissue>
    </source>
</reference>